<dbReference type="PANTHER" id="PTHR10562">
    <property type="entry name" value="SMALL UBIQUITIN-RELATED MODIFIER"/>
    <property type="match status" value="1"/>
</dbReference>
<keyword evidence="4" id="KW-1185">Reference proteome</keyword>
<evidence type="ECO:0000256" key="1">
    <source>
        <dbReference type="SAM" id="MobiDB-lite"/>
    </source>
</evidence>
<dbReference type="Pfam" id="PF11976">
    <property type="entry name" value="Rad60-SLD"/>
    <property type="match status" value="3"/>
</dbReference>
<feature type="domain" description="Ubiquitin-like" evidence="2">
    <location>
        <begin position="228"/>
        <end position="304"/>
    </location>
</feature>
<organism evidence="3 4">
    <name type="scientific">Phialocephala subalpina</name>
    <dbReference type="NCBI Taxonomy" id="576137"/>
    <lineage>
        <taxon>Eukaryota</taxon>
        <taxon>Fungi</taxon>
        <taxon>Dikarya</taxon>
        <taxon>Ascomycota</taxon>
        <taxon>Pezizomycotina</taxon>
        <taxon>Leotiomycetes</taxon>
        <taxon>Helotiales</taxon>
        <taxon>Mollisiaceae</taxon>
        <taxon>Phialocephala</taxon>
        <taxon>Phialocephala fortinii species complex</taxon>
    </lineage>
</organism>
<feature type="domain" description="Ubiquitin-like" evidence="2">
    <location>
        <begin position="125"/>
        <end position="202"/>
    </location>
</feature>
<reference evidence="3 4" key="1">
    <citation type="submission" date="2016-03" db="EMBL/GenBank/DDBJ databases">
        <authorList>
            <person name="Ploux O."/>
        </authorList>
    </citation>
    <scope>NUCLEOTIDE SEQUENCE [LARGE SCALE GENOMIC DNA]</scope>
    <source>
        <strain evidence="3 4">UAMH 11012</strain>
    </source>
</reference>
<dbReference type="Proteomes" id="UP000184330">
    <property type="component" value="Unassembled WGS sequence"/>
</dbReference>
<protein>
    <recommendedName>
        <fullName evidence="2">Ubiquitin-like domain-containing protein</fullName>
    </recommendedName>
</protein>
<evidence type="ECO:0000313" key="4">
    <source>
        <dbReference type="Proteomes" id="UP000184330"/>
    </source>
</evidence>
<dbReference type="InterPro" id="IPR022617">
    <property type="entry name" value="Rad60/SUMO-like_dom"/>
</dbReference>
<dbReference type="OrthoDB" id="442921at2759"/>
<feature type="region of interest" description="Disordered" evidence="1">
    <location>
        <begin position="1"/>
        <end position="29"/>
    </location>
</feature>
<name>A0A1L7X131_9HELO</name>
<dbReference type="InterPro" id="IPR000626">
    <property type="entry name" value="Ubiquitin-like_dom"/>
</dbReference>
<feature type="region of interest" description="Disordered" evidence="1">
    <location>
        <begin position="200"/>
        <end position="222"/>
    </location>
</feature>
<dbReference type="SMART" id="SM00213">
    <property type="entry name" value="UBQ"/>
    <property type="match status" value="3"/>
</dbReference>
<gene>
    <name evidence="3" type="ORF">PAC_08620</name>
</gene>
<evidence type="ECO:0000313" key="3">
    <source>
        <dbReference type="EMBL" id="CZR58728.1"/>
    </source>
</evidence>
<proteinExistence type="predicted"/>
<feature type="domain" description="Ubiquitin-like" evidence="2">
    <location>
        <begin position="26"/>
        <end position="103"/>
    </location>
</feature>
<dbReference type="CDD" id="cd01763">
    <property type="entry name" value="Ubl_SUMO_like"/>
    <property type="match status" value="1"/>
</dbReference>
<dbReference type="InterPro" id="IPR029071">
    <property type="entry name" value="Ubiquitin-like_domsf"/>
</dbReference>
<dbReference type="Gene3D" id="3.10.20.90">
    <property type="entry name" value="Phosphatidylinositol 3-kinase Catalytic Subunit, Chain A, domain 1"/>
    <property type="match status" value="6"/>
</dbReference>
<dbReference type="AlphaFoldDB" id="A0A1L7X131"/>
<accession>A0A1L7X131</accession>
<dbReference type="STRING" id="576137.A0A1L7X131"/>
<dbReference type="SUPFAM" id="SSF54236">
    <property type="entry name" value="Ubiquitin-like"/>
    <property type="match status" value="6"/>
</dbReference>
<sequence>MTGSNASGSPPPDSGPKPEEQSNAKKTMNVKIKDQQENETFFKIKTTTKLIKVFNAFTKAKSIDPQTVRFYFHGSRIQDDETPEQLEMEDGAEIQTMIEQLGGAGTPVPDAPAGDAPEEGEGGLTHLNVKVVDQSQNEIFFKIKMITPLKKVMDAYCQRQGIARDAVRFLIESERIVDTDTPASKEMVDGDIIEVFREQLGGGGEDGPAGERGEANAPANGEGAKTHITITVKDDHGYEMGFKVKPTTSMEKLMDAYCGQQGRAPGSLRFFTPDGKRINKTDTPTTLELEDGDLIDAHEEQHGGSTEKQANKVVQFVGTPPPPKSIVLTVKSTFTFPDTNSLLIKYGCKQLMALLMDNCCIRFCRHRNSVSFVVNDRVITDFDTAESLGLTDNAVITVYEADALPWPSEDHSSTKAQAGSPPRTDLLSDDEDYVEKIQIKVQSCRRGDYASINVLPSSEWKALMHVYCRHVGEPLGEVSFWTTDRCRIYSHEKVQDYDLKDGETIIAYELSNNLTKIPKPETYPRKIVTFSVKDCFGKEVFFKMKRAEAMKRLMEYYTKKMDLLYGSFEPIKFFTVDGKPISPTDTPITLKLDDSDMILSTFSHMAKLEYAFQKAMIVSATVA</sequence>
<dbReference type="PROSITE" id="PS50053">
    <property type="entry name" value="UBIQUITIN_2"/>
    <property type="match status" value="3"/>
</dbReference>
<evidence type="ECO:0000259" key="2">
    <source>
        <dbReference type="PROSITE" id="PS50053"/>
    </source>
</evidence>
<dbReference type="EMBL" id="FJOG01000012">
    <property type="protein sequence ID" value="CZR58728.1"/>
    <property type="molecule type" value="Genomic_DNA"/>
</dbReference>